<evidence type="ECO:0000313" key="5">
    <source>
        <dbReference type="Proteomes" id="UP000324021"/>
    </source>
</evidence>
<evidence type="ECO:0000256" key="1">
    <source>
        <dbReference type="SAM" id="MobiDB-lite"/>
    </source>
</evidence>
<dbReference type="AlphaFoldDB" id="A0A1G6PI99"/>
<keyword evidence="4" id="KW-1185">Reference proteome</keyword>
<evidence type="ECO:0000313" key="2">
    <source>
        <dbReference type="EMBL" id="SDC79972.1"/>
    </source>
</evidence>
<dbReference type="EMBL" id="FOIC01000009">
    <property type="protein sequence ID" value="SET62818.1"/>
    <property type="molecule type" value="Genomic_DNA"/>
</dbReference>
<sequence>MLTDESSVRWTIDRAESAIERGTTPSNSLLVVDDTVVRMVENTRLIDVPRRTHPPFGRRSTASGIIIRQSD</sequence>
<protein>
    <submittedName>
        <fullName evidence="2">Uncharacterized protein</fullName>
    </submittedName>
</protein>
<organism evidence="2 5">
    <name type="scientific">Natrinema hispanicum</name>
    <dbReference type="NCBI Taxonomy" id="392421"/>
    <lineage>
        <taxon>Archaea</taxon>
        <taxon>Methanobacteriati</taxon>
        <taxon>Methanobacteriota</taxon>
        <taxon>Stenosarchaea group</taxon>
        <taxon>Halobacteria</taxon>
        <taxon>Halobacteriales</taxon>
        <taxon>Natrialbaceae</taxon>
        <taxon>Natrinema</taxon>
    </lineage>
</organism>
<dbReference type="RefSeq" id="WP_092932861.1">
    <property type="nucleotide sequence ID" value="NZ_FMZP01000007.1"/>
</dbReference>
<evidence type="ECO:0000313" key="3">
    <source>
        <dbReference type="EMBL" id="SET62818.1"/>
    </source>
</evidence>
<feature type="region of interest" description="Disordered" evidence="1">
    <location>
        <begin position="51"/>
        <end position="71"/>
    </location>
</feature>
<dbReference type="Proteomes" id="UP000324021">
    <property type="component" value="Unassembled WGS sequence"/>
</dbReference>
<gene>
    <name evidence="3" type="ORF">SAMN04488694_109114</name>
    <name evidence="2" type="ORF">SAMN05192552_1007142</name>
</gene>
<proteinExistence type="predicted"/>
<reference evidence="3" key="1">
    <citation type="submission" date="2016-10" db="EMBL/GenBank/DDBJ databases">
        <authorList>
            <person name="de Groot N.N."/>
        </authorList>
    </citation>
    <scope>NUCLEOTIDE SEQUENCE [LARGE SCALE GENOMIC DNA]</scope>
    <source>
        <strain evidence="3">CDM_6</strain>
    </source>
</reference>
<accession>A0A1G6PI99</accession>
<dbReference type="OrthoDB" id="7284at2157"/>
<dbReference type="EMBL" id="FMZP01000007">
    <property type="protein sequence ID" value="SDC79972.1"/>
    <property type="molecule type" value="Genomic_DNA"/>
</dbReference>
<evidence type="ECO:0000313" key="4">
    <source>
        <dbReference type="Proteomes" id="UP000199320"/>
    </source>
</evidence>
<reference evidence="4 5" key="2">
    <citation type="submission" date="2016-10" db="EMBL/GenBank/DDBJ databases">
        <authorList>
            <person name="Varghese N."/>
            <person name="Submissions S."/>
        </authorList>
    </citation>
    <scope>NUCLEOTIDE SEQUENCE [LARGE SCALE GENOMIC DNA]</scope>
    <source>
        <strain evidence="2 5">CDM_1</strain>
        <strain evidence="4">CDM_6</strain>
    </source>
</reference>
<dbReference type="Proteomes" id="UP000199320">
    <property type="component" value="Unassembled WGS sequence"/>
</dbReference>
<name>A0A1G6PI99_9EURY</name>
<dbReference type="STRING" id="392421.SAMN04488694_109114"/>